<evidence type="ECO:0008006" key="4">
    <source>
        <dbReference type="Google" id="ProtNLM"/>
    </source>
</evidence>
<proteinExistence type="predicted"/>
<keyword evidence="1" id="KW-0812">Transmembrane</keyword>
<keyword evidence="3" id="KW-1185">Reference proteome</keyword>
<gene>
    <name evidence="2" type="ORF">HZI73_13470</name>
</gene>
<dbReference type="EMBL" id="CP058649">
    <property type="protein sequence ID" value="QUI23236.1"/>
    <property type="molecule type" value="Genomic_DNA"/>
</dbReference>
<reference evidence="2" key="1">
    <citation type="submission" date="2020-07" db="EMBL/GenBank/DDBJ databases">
        <title>Vallitalea pronyensis genome.</title>
        <authorList>
            <person name="Postec A."/>
        </authorList>
    </citation>
    <scope>NUCLEOTIDE SEQUENCE</scope>
    <source>
        <strain evidence="2">FatNI3</strain>
    </source>
</reference>
<keyword evidence="1" id="KW-1133">Transmembrane helix</keyword>
<evidence type="ECO:0000256" key="1">
    <source>
        <dbReference type="SAM" id="Phobius"/>
    </source>
</evidence>
<accession>A0A8J8MKN0</accession>
<organism evidence="2 3">
    <name type="scientific">Vallitalea pronyensis</name>
    <dbReference type="NCBI Taxonomy" id="1348613"/>
    <lineage>
        <taxon>Bacteria</taxon>
        <taxon>Bacillati</taxon>
        <taxon>Bacillota</taxon>
        <taxon>Clostridia</taxon>
        <taxon>Lachnospirales</taxon>
        <taxon>Vallitaleaceae</taxon>
        <taxon>Vallitalea</taxon>
    </lineage>
</organism>
<evidence type="ECO:0000313" key="2">
    <source>
        <dbReference type="EMBL" id="QUI23236.1"/>
    </source>
</evidence>
<dbReference type="Proteomes" id="UP000683246">
    <property type="component" value="Chromosome"/>
</dbReference>
<dbReference type="KEGG" id="vpy:HZI73_13470"/>
<name>A0A8J8MKN0_9FIRM</name>
<feature type="transmembrane region" description="Helical" evidence="1">
    <location>
        <begin position="20"/>
        <end position="43"/>
    </location>
</feature>
<protein>
    <recommendedName>
        <fullName evidence="4">Flagellar protein FliL</fullName>
    </recommendedName>
</protein>
<keyword evidence="1" id="KW-0472">Membrane</keyword>
<dbReference type="RefSeq" id="WP_212693916.1">
    <property type="nucleotide sequence ID" value="NZ_CP058649.1"/>
</dbReference>
<dbReference type="AlphaFoldDB" id="A0A8J8MKN0"/>
<evidence type="ECO:0000313" key="3">
    <source>
        <dbReference type="Proteomes" id="UP000683246"/>
    </source>
</evidence>
<sequence length="173" mass="19702">MAKEKKEKIPKVNEASGKSVLVIGVVLIVCSIILSIISGYMLVKAMDKKTEVMESTREPGNLPLTQIESYETDNIVLQLNSTSDPEKTMSFTFYVGFMLDKKDKQLEATKELLEEQKNVIKSKISGLLKTKSVEEMLRPDSQDIIAKEIYVLMIELLQTDTLDNVYIRDFLYR</sequence>